<name>A0A4C1TH57_EUMVA</name>
<gene>
    <name evidence="1" type="ORF">EVAR_6081_1</name>
</gene>
<dbReference type="AlphaFoldDB" id="A0A4C1TH57"/>
<proteinExistence type="predicted"/>
<accession>A0A4C1TH57</accession>
<organism evidence="1 2">
    <name type="scientific">Eumeta variegata</name>
    <name type="common">Bagworm moth</name>
    <name type="synonym">Eumeta japonica</name>
    <dbReference type="NCBI Taxonomy" id="151549"/>
    <lineage>
        <taxon>Eukaryota</taxon>
        <taxon>Metazoa</taxon>
        <taxon>Ecdysozoa</taxon>
        <taxon>Arthropoda</taxon>
        <taxon>Hexapoda</taxon>
        <taxon>Insecta</taxon>
        <taxon>Pterygota</taxon>
        <taxon>Neoptera</taxon>
        <taxon>Endopterygota</taxon>
        <taxon>Lepidoptera</taxon>
        <taxon>Glossata</taxon>
        <taxon>Ditrysia</taxon>
        <taxon>Tineoidea</taxon>
        <taxon>Psychidae</taxon>
        <taxon>Oiketicinae</taxon>
        <taxon>Eumeta</taxon>
    </lineage>
</organism>
<dbReference type="Proteomes" id="UP000299102">
    <property type="component" value="Unassembled WGS sequence"/>
</dbReference>
<protein>
    <submittedName>
        <fullName evidence="1">Uncharacterized protein</fullName>
    </submittedName>
</protein>
<sequence length="84" mass="9468">MTRKIRDVIVLAITKLTTKSAYADATRRRRCGGFAVIGRKFRFSTGSVKFAHAVAVVAELVAGRLPLTMQWREHRCFNCLSVQQ</sequence>
<evidence type="ECO:0000313" key="1">
    <source>
        <dbReference type="EMBL" id="GBP12747.1"/>
    </source>
</evidence>
<keyword evidence="2" id="KW-1185">Reference proteome</keyword>
<evidence type="ECO:0000313" key="2">
    <source>
        <dbReference type="Proteomes" id="UP000299102"/>
    </source>
</evidence>
<reference evidence="1 2" key="1">
    <citation type="journal article" date="2019" name="Commun. Biol.">
        <title>The bagworm genome reveals a unique fibroin gene that provides high tensile strength.</title>
        <authorList>
            <person name="Kono N."/>
            <person name="Nakamura H."/>
            <person name="Ohtoshi R."/>
            <person name="Tomita M."/>
            <person name="Numata K."/>
            <person name="Arakawa K."/>
        </authorList>
    </citation>
    <scope>NUCLEOTIDE SEQUENCE [LARGE SCALE GENOMIC DNA]</scope>
</reference>
<comment type="caution">
    <text evidence="1">The sequence shown here is derived from an EMBL/GenBank/DDBJ whole genome shotgun (WGS) entry which is preliminary data.</text>
</comment>
<dbReference type="EMBL" id="BGZK01000053">
    <property type="protein sequence ID" value="GBP12747.1"/>
    <property type="molecule type" value="Genomic_DNA"/>
</dbReference>